<name>A0A6N1NJ00_9VIRU</name>
<organism evidence="1">
    <name type="scientific">Tupanvirus soda lake</name>
    <dbReference type="NCBI Taxonomy" id="2126985"/>
    <lineage>
        <taxon>Viruses</taxon>
        <taxon>Varidnaviria</taxon>
        <taxon>Bamfordvirae</taxon>
        <taxon>Nucleocytoviricota</taxon>
        <taxon>Megaviricetes</taxon>
        <taxon>Imitervirales</taxon>
        <taxon>Mimiviridae</taxon>
        <taxon>Megamimivirinae</taxon>
        <taxon>Tupanvirus</taxon>
        <taxon>Tupanvirus salinum</taxon>
    </lineage>
</organism>
<protein>
    <submittedName>
        <fullName evidence="1">Putative orfan</fullName>
    </submittedName>
</protein>
<reference evidence="1" key="1">
    <citation type="submission" date="2017-01" db="EMBL/GenBank/DDBJ databases">
        <authorList>
            <person name="Assis F.L."/>
            <person name="Abrahao J.S."/>
            <person name="Silva L."/>
            <person name="Khalil J.B."/>
            <person name="Rodrigues R."/>
            <person name="Silva L.S."/>
            <person name="Arantes T."/>
            <person name="Boratto P."/>
            <person name="Andrade M."/>
            <person name="Kroon E.G."/>
            <person name="Ribeiro B."/>
            <person name="Bergier I."/>
            <person name="Seligmann H."/>
            <person name="Ghigo E."/>
            <person name="Colson P."/>
            <person name="Levasseur A."/>
            <person name="Raoult D."/>
            <person name="Scola B.L."/>
        </authorList>
    </citation>
    <scope>NUCLEOTIDE SEQUENCE</scope>
    <source>
        <strain evidence="1">Soda lake</strain>
    </source>
</reference>
<reference evidence="1" key="2">
    <citation type="journal article" date="2018" name="Nat. Commun.">
        <title>Tailed giant Tupanvirus possesses the most complete translational apparatus of the known virosphere.</title>
        <authorList>
            <person name="Abrahao J."/>
            <person name="Silva L."/>
            <person name="Silva L.S."/>
            <person name="Khalil J.Y.B."/>
            <person name="Rodrigues R."/>
            <person name="Arantes T."/>
            <person name="Assis F."/>
            <person name="Boratto P."/>
            <person name="Andrade M."/>
            <person name="Kroon E.G."/>
            <person name="Ribeiro B."/>
            <person name="Bergier I."/>
            <person name="Seligmann H."/>
            <person name="Ghigo E."/>
            <person name="Colson P."/>
            <person name="Levasseur A."/>
            <person name="Kroemer G."/>
            <person name="Raoult D."/>
            <person name="La Scola B."/>
        </authorList>
    </citation>
    <scope>NUCLEOTIDE SEQUENCE [LARGE SCALE GENOMIC DNA]</scope>
    <source>
        <strain evidence="1">Soda lake</strain>
    </source>
</reference>
<dbReference type="KEGG" id="vg:80518341"/>
<dbReference type="EMBL" id="KY523104">
    <property type="protein sequence ID" value="QKU34924.1"/>
    <property type="molecule type" value="Genomic_DNA"/>
</dbReference>
<sequence length="291" mass="35206">MLYIYIMPIIFFPGQGTTAKILDYQYINDKYENNDFVDQLRMISHVIIPEIPYNHVHYYEKSQIDSYKDMFKPIKNINFDDLFVENFIKNFYSTIDNQKKYIVIAHSDGIYFAMEFSRQYPQLVKHIISLDGSWITKELCQRRFDNWNKRGKNASIILSQSELDDIFEKVKNETNNDIHIKKILDHTRFEHTEECINKKYENIIKEIPFTVFRDFSSDIQDHINAEFNKNALDEHNILIKKSDKYQIFWLVDASHYIWFNKYYKKQIIKFVSNLVLIDKFIEKYRSINDFN</sequence>
<evidence type="ECO:0000313" key="1">
    <source>
        <dbReference type="EMBL" id="QKU34924.1"/>
    </source>
</evidence>
<dbReference type="Gene3D" id="3.40.50.1820">
    <property type="entry name" value="alpha/beta hydrolase"/>
    <property type="match status" value="1"/>
</dbReference>
<dbReference type="RefSeq" id="YP_010781577.1">
    <property type="nucleotide sequence ID" value="NC_075039.1"/>
</dbReference>
<proteinExistence type="predicted"/>
<dbReference type="InterPro" id="IPR029058">
    <property type="entry name" value="AB_hydrolase_fold"/>
</dbReference>
<accession>A0A6N1NJ00</accession>
<dbReference type="SUPFAM" id="SSF53474">
    <property type="entry name" value="alpha/beta-Hydrolases"/>
    <property type="match status" value="1"/>
</dbReference>
<dbReference type="GeneID" id="80518341"/>